<protein>
    <submittedName>
        <fullName evidence="2">Uncharacterized protein</fullName>
    </submittedName>
</protein>
<organism evidence="2 3">
    <name type="scientific">Clytia hemisphaerica</name>
    <dbReference type="NCBI Taxonomy" id="252671"/>
    <lineage>
        <taxon>Eukaryota</taxon>
        <taxon>Metazoa</taxon>
        <taxon>Cnidaria</taxon>
        <taxon>Hydrozoa</taxon>
        <taxon>Hydroidolina</taxon>
        <taxon>Leptothecata</taxon>
        <taxon>Obeliida</taxon>
        <taxon>Clytiidae</taxon>
        <taxon>Clytia</taxon>
    </lineage>
</organism>
<dbReference type="EnsemblMetazoa" id="CLYHEMT003505.3">
    <property type="protein sequence ID" value="CLYHEMP003505.3"/>
    <property type="gene ID" value="CLYHEMG003505"/>
</dbReference>
<evidence type="ECO:0000313" key="3">
    <source>
        <dbReference type="Proteomes" id="UP000594262"/>
    </source>
</evidence>
<dbReference type="Proteomes" id="UP000594262">
    <property type="component" value="Unplaced"/>
</dbReference>
<dbReference type="AlphaFoldDB" id="A0A7M5V4N0"/>
<accession>A0A7M5V4N0</accession>
<proteinExistence type="predicted"/>
<dbReference type="InterPro" id="IPR031650">
    <property type="entry name" value="CCDC73"/>
</dbReference>
<keyword evidence="3" id="KW-1185">Reference proteome</keyword>
<dbReference type="OrthoDB" id="6145717at2759"/>
<sequence>DKEAETKINNLIKEKFELKKIKDEELVMLSTSCDELKQENLKLNKELEKKTKLHEEEKNTQNMSISSTSQGIRSLKDEILSLQLTKYSLQKKIKDQDHQLQSECRARDDTSKQIEIFKKSTEEYKQQCEGVSKRLHHLSKLDNLESKKKNLLRILCFISFSASFNPSKIRTSFAIRF</sequence>
<dbReference type="PANTHER" id="PTHR28660:SF1">
    <property type="entry name" value="COILED-COIL DOMAIN-CONTAINING PROTEIN 73"/>
    <property type="match status" value="1"/>
</dbReference>
<keyword evidence="1" id="KW-0175">Coiled coil</keyword>
<reference evidence="2" key="1">
    <citation type="submission" date="2021-01" db="UniProtKB">
        <authorList>
            <consortium name="EnsemblMetazoa"/>
        </authorList>
    </citation>
    <scope>IDENTIFICATION</scope>
</reference>
<evidence type="ECO:0000313" key="2">
    <source>
        <dbReference type="EnsemblMetazoa" id="CLYHEMP003505.3"/>
    </source>
</evidence>
<dbReference type="PANTHER" id="PTHR28660">
    <property type="entry name" value="COILED-COIL DOMAIN-CONTAINING PROTEIN 73"/>
    <property type="match status" value="1"/>
</dbReference>
<name>A0A7M5V4N0_9CNID</name>
<evidence type="ECO:0000256" key="1">
    <source>
        <dbReference type="SAM" id="Coils"/>
    </source>
</evidence>
<feature type="coiled-coil region" evidence="1">
    <location>
        <begin position="26"/>
        <end position="60"/>
    </location>
</feature>